<comment type="caution">
    <text evidence="10">The sequence shown here is derived from an EMBL/GenBank/DDBJ whole genome shotgun (WGS) entry which is preliminary data.</text>
</comment>
<dbReference type="Pfam" id="PF00590">
    <property type="entry name" value="TP_methylase"/>
    <property type="match status" value="1"/>
</dbReference>
<comment type="subcellular location">
    <subcellularLocation>
        <location evidence="6">Cytoplasm</location>
    </subcellularLocation>
</comment>
<reference evidence="10" key="1">
    <citation type="journal article" date="2014" name="Int. J. Syst. Evol. Microbiol.">
        <title>Complete genome sequence of Corynebacterium casei LMG S-19264T (=DSM 44701T), isolated from a smear-ripened cheese.</title>
        <authorList>
            <consortium name="US DOE Joint Genome Institute (JGI-PGF)"/>
            <person name="Walter F."/>
            <person name="Albersmeier A."/>
            <person name="Kalinowski J."/>
            <person name="Ruckert C."/>
        </authorList>
    </citation>
    <scope>NUCLEOTIDE SEQUENCE</scope>
    <source>
        <strain evidence="10">CGMCC 1.15493</strain>
    </source>
</reference>
<evidence type="ECO:0000256" key="5">
    <source>
        <dbReference type="ARBA" id="ARBA00022691"/>
    </source>
</evidence>
<gene>
    <name evidence="6 10" type="primary">rsmI</name>
    <name evidence="10" type="ORF">GCM10011335_04070</name>
</gene>
<dbReference type="SUPFAM" id="SSF53790">
    <property type="entry name" value="Tetrapyrrole methylase"/>
    <property type="match status" value="1"/>
</dbReference>
<dbReference type="Pfam" id="PF23016">
    <property type="entry name" value="RsmI_C"/>
    <property type="match status" value="1"/>
</dbReference>
<evidence type="ECO:0000313" key="11">
    <source>
        <dbReference type="Proteomes" id="UP000613160"/>
    </source>
</evidence>
<comment type="catalytic activity">
    <reaction evidence="6">
        <text>cytidine(1402) in 16S rRNA + S-adenosyl-L-methionine = 2'-O-methylcytidine(1402) in 16S rRNA + S-adenosyl-L-homocysteine + H(+)</text>
        <dbReference type="Rhea" id="RHEA:42924"/>
        <dbReference type="Rhea" id="RHEA-COMP:10285"/>
        <dbReference type="Rhea" id="RHEA-COMP:10286"/>
        <dbReference type="ChEBI" id="CHEBI:15378"/>
        <dbReference type="ChEBI" id="CHEBI:57856"/>
        <dbReference type="ChEBI" id="CHEBI:59789"/>
        <dbReference type="ChEBI" id="CHEBI:74495"/>
        <dbReference type="ChEBI" id="CHEBI:82748"/>
        <dbReference type="EC" id="2.1.1.198"/>
    </reaction>
</comment>
<dbReference type="Proteomes" id="UP000613160">
    <property type="component" value="Unassembled WGS sequence"/>
</dbReference>
<evidence type="ECO:0000256" key="1">
    <source>
        <dbReference type="ARBA" id="ARBA00022490"/>
    </source>
</evidence>
<feature type="domain" description="Tetrapyrrole methylase" evidence="8">
    <location>
        <begin position="48"/>
        <end position="247"/>
    </location>
</feature>
<dbReference type="InterPro" id="IPR053910">
    <property type="entry name" value="RsmI_HTH"/>
</dbReference>
<evidence type="ECO:0000256" key="7">
    <source>
        <dbReference type="SAM" id="MobiDB-lite"/>
    </source>
</evidence>
<dbReference type="Gene3D" id="3.40.1010.10">
    <property type="entry name" value="Cobalt-precorrin-4 Transmethylase, Domain 1"/>
    <property type="match status" value="1"/>
</dbReference>
<dbReference type="GO" id="GO:0070677">
    <property type="term" value="F:rRNA (cytosine-2'-O-)-methyltransferase activity"/>
    <property type="evidence" value="ECO:0007669"/>
    <property type="project" value="UniProtKB-UniRule"/>
</dbReference>
<keyword evidence="1 6" id="KW-0963">Cytoplasm</keyword>
<evidence type="ECO:0000256" key="6">
    <source>
        <dbReference type="HAMAP-Rule" id="MF_01877"/>
    </source>
</evidence>
<evidence type="ECO:0000259" key="9">
    <source>
        <dbReference type="Pfam" id="PF23016"/>
    </source>
</evidence>
<dbReference type="InterPro" id="IPR000878">
    <property type="entry name" value="4pyrrol_Mease"/>
</dbReference>
<dbReference type="CDD" id="cd11648">
    <property type="entry name" value="RsmI"/>
    <property type="match status" value="1"/>
</dbReference>
<dbReference type="FunFam" id="3.40.1010.10:FF:000007">
    <property type="entry name" value="Ribosomal RNA small subunit methyltransferase I"/>
    <property type="match status" value="1"/>
</dbReference>
<keyword evidence="11" id="KW-1185">Reference proteome</keyword>
<dbReference type="NCBIfam" id="TIGR00096">
    <property type="entry name" value="16S rRNA (cytidine(1402)-2'-O)-methyltransferase"/>
    <property type="match status" value="1"/>
</dbReference>
<feature type="domain" description="RsmI HTH" evidence="9">
    <location>
        <begin position="274"/>
        <end position="318"/>
    </location>
</feature>
<reference evidence="10" key="2">
    <citation type="submission" date="2020-09" db="EMBL/GenBank/DDBJ databases">
        <authorList>
            <person name="Sun Q."/>
            <person name="Zhou Y."/>
        </authorList>
    </citation>
    <scope>NUCLEOTIDE SEQUENCE</scope>
    <source>
        <strain evidence="10">CGMCC 1.15493</strain>
    </source>
</reference>
<keyword evidence="5 6" id="KW-0949">S-adenosyl-L-methionine</keyword>
<dbReference type="EMBL" id="BMJJ01000001">
    <property type="protein sequence ID" value="GGD04479.1"/>
    <property type="molecule type" value="Genomic_DNA"/>
</dbReference>
<dbReference type="InterPro" id="IPR008189">
    <property type="entry name" value="rRNA_ssu_MeTfrase_I"/>
</dbReference>
<keyword evidence="2 6" id="KW-0698">rRNA processing</keyword>
<comment type="similarity">
    <text evidence="6">Belongs to the methyltransferase superfamily. RsmI family.</text>
</comment>
<dbReference type="Gene3D" id="3.30.950.10">
    <property type="entry name" value="Methyltransferase, Cobalt-precorrin-4 Transmethylase, Domain 2"/>
    <property type="match status" value="1"/>
</dbReference>
<dbReference type="EC" id="2.1.1.198" evidence="6"/>
<dbReference type="InterPro" id="IPR018063">
    <property type="entry name" value="SAM_MeTrfase_RsmI_CS"/>
</dbReference>
<dbReference type="GO" id="GO:0005737">
    <property type="term" value="C:cytoplasm"/>
    <property type="evidence" value="ECO:0007669"/>
    <property type="project" value="UniProtKB-SubCell"/>
</dbReference>
<dbReference type="FunFam" id="3.30.950.10:FF:000002">
    <property type="entry name" value="Ribosomal RNA small subunit methyltransferase I"/>
    <property type="match status" value="1"/>
</dbReference>
<dbReference type="InterPro" id="IPR014776">
    <property type="entry name" value="4pyrrole_Mease_sub2"/>
</dbReference>
<feature type="region of interest" description="Disordered" evidence="7">
    <location>
        <begin position="1"/>
        <end position="27"/>
    </location>
</feature>
<organism evidence="10 11">
    <name type="scientific">Aureimonas glaciei</name>
    <dbReference type="NCBI Taxonomy" id="1776957"/>
    <lineage>
        <taxon>Bacteria</taxon>
        <taxon>Pseudomonadati</taxon>
        <taxon>Pseudomonadota</taxon>
        <taxon>Alphaproteobacteria</taxon>
        <taxon>Hyphomicrobiales</taxon>
        <taxon>Aurantimonadaceae</taxon>
        <taxon>Aureimonas</taxon>
    </lineage>
</organism>
<dbReference type="PANTHER" id="PTHR46111:SF1">
    <property type="entry name" value="RIBOSOMAL RNA SMALL SUBUNIT METHYLTRANSFERASE I"/>
    <property type="match status" value="1"/>
</dbReference>
<evidence type="ECO:0000313" key="10">
    <source>
        <dbReference type="EMBL" id="GGD04479.1"/>
    </source>
</evidence>
<dbReference type="InterPro" id="IPR035996">
    <property type="entry name" value="4pyrrol_Methylase_sf"/>
</dbReference>
<dbReference type="PROSITE" id="PS01296">
    <property type="entry name" value="RSMI"/>
    <property type="match status" value="1"/>
</dbReference>
<protein>
    <recommendedName>
        <fullName evidence="6">Ribosomal RNA small subunit methyltransferase I</fullName>
        <ecNumber evidence="6">2.1.1.198</ecNumber>
    </recommendedName>
    <alternativeName>
        <fullName evidence="6">16S rRNA 2'-O-ribose C1402 methyltransferase</fullName>
    </alternativeName>
    <alternativeName>
        <fullName evidence="6">rRNA (cytidine-2'-O-)-methyltransferase RsmI</fullName>
    </alternativeName>
</protein>
<dbReference type="PANTHER" id="PTHR46111">
    <property type="entry name" value="RIBOSOMAL RNA SMALL SUBUNIT METHYLTRANSFERASE I"/>
    <property type="match status" value="1"/>
</dbReference>
<sequence>MSDISDDADPAEIPDRPEIDAIPAGGDASLGFRVRDREFSGHRPEPALYLVATPIGHLSDITLRALEVIGGADRLACEDTRVTATLLSRYGIKRRMTPYHEHNAEESGAGLLAELVAGKSVALVSDAGTPLVSDPGFRLVGQAIEAGIPVIPIPGASAVMAALLASGLPSDAFFFAGFTPQKQGARRARLTELTRIPGTLVLFEAPHRIADALADMATVFGADRPAAVCRELTKAYETIYRGTLSALAAEFAAMERVRGEIVVCIAPPPAEAAASFEDTDAILTGLLQEMKPTQAAQEAARLTGLPRRDLYARALALKAPR</sequence>
<dbReference type="AlphaFoldDB" id="A0A917D7Q4"/>
<keyword evidence="3 6" id="KW-0489">Methyltransferase</keyword>
<evidence type="ECO:0000256" key="4">
    <source>
        <dbReference type="ARBA" id="ARBA00022679"/>
    </source>
</evidence>
<comment type="function">
    <text evidence="6">Catalyzes the 2'-O-methylation of the ribose of cytidine 1402 (C1402) in 16S rRNA.</text>
</comment>
<dbReference type="InterPro" id="IPR014777">
    <property type="entry name" value="4pyrrole_Mease_sub1"/>
</dbReference>
<evidence type="ECO:0000259" key="8">
    <source>
        <dbReference type="Pfam" id="PF00590"/>
    </source>
</evidence>
<proteinExistence type="inferred from homology"/>
<evidence type="ECO:0000256" key="2">
    <source>
        <dbReference type="ARBA" id="ARBA00022552"/>
    </source>
</evidence>
<dbReference type="RefSeq" id="WP_188848879.1">
    <property type="nucleotide sequence ID" value="NZ_BMJJ01000001.1"/>
</dbReference>
<name>A0A917D7Q4_9HYPH</name>
<dbReference type="HAMAP" id="MF_01877">
    <property type="entry name" value="16SrRNA_methyltr_I"/>
    <property type="match status" value="1"/>
</dbReference>
<accession>A0A917D7Q4</accession>
<dbReference type="PIRSF" id="PIRSF005917">
    <property type="entry name" value="MTase_YraL"/>
    <property type="match status" value="1"/>
</dbReference>
<feature type="compositionally biased region" description="Acidic residues" evidence="7">
    <location>
        <begin position="1"/>
        <end position="12"/>
    </location>
</feature>
<keyword evidence="4 6" id="KW-0808">Transferase</keyword>
<evidence type="ECO:0000256" key="3">
    <source>
        <dbReference type="ARBA" id="ARBA00022603"/>
    </source>
</evidence>